<dbReference type="PANTHER" id="PTHR47537:SF2">
    <property type="entry name" value="CUBILIN"/>
    <property type="match status" value="1"/>
</dbReference>
<dbReference type="Proteomes" id="UP000014760">
    <property type="component" value="Unassembled WGS sequence"/>
</dbReference>
<evidence type="ECO:0000313" key="5">
    <source>
        <dbReference type="EMBL" id="ELT95408.1"/>
    </source>
</evidence>
<sequence>MDVVNMTVNPTQAQPIGTTECVREYSSSGSKNGTFSSPGYPRDYPEDTTCIYRFQGQGGERVQIMFTSLDLSYPSGDPDNPYDCEDVDSVTVNIKINGEPHSIGVYCGSKRPPMLMSNNQQLVVQFDSRSAPAATGFMATYKFVTNFGVKAGEQADDMVCGFAFHSKDAPNGTFTSPNFPGLYPRNTECHYLFYGQENERIYITFPYFDVEGIPPGCSEDTQSDYVEFSNFNIDLQDRKMHRYCGTKETKAKKEIHSDGKFFRVTFKSNNVYDSMGFEAFYQFRKYEDPFSDPRVDHNSGGTATRPPWLLILLLLTLITPTPFAILRTITGS</sequence>
<feature type="transmembrane region" description="Helical" evidence="3">
    <location>
        <begin position="308"/>
        <end position="326"/>
    </location>
</feature>
<proteinExistence type="predicted"/>
<reference evidence="7" key="1">
    <citation type="submission" date="2012-12" db="EMBL/GenBank/DDBJ databases">
        <authorList>
            <person name="Hellsten U."/>
            <person name="Grimwood J."/>
            <person name="Chapman J.A."/>
            <person name="Shapiro H."/>
            <person name="Aerts A."/>
            <person name="Otillar R.P."/>
            <person name="Terry A.Y."/>
            <person name="Boore J.L."/>
            <person name="Simakov O."/>
            <person name="Marletaz F."/>
            <person name="Cho S.-J."/>
            <person name="Edsinger-Gonzales E."/>
            <person name="Havlak P."/>
            <person name="Kuo D.-H."/>
            <person name="Larsson T."/>
            <person name="Lv J."/>
            <person name="Arendt D."/>
            <person name="Savage R."/>
            <person name="Osoegawa K."/>
            <person name="de Jong P."/>
            <person name="Lindberg D.R."/>
            <person name="Seaver E.C."/>
            <person name="Weisblat D.A."/>
            <person name="Putnam N.H."/>
            <person name="Grigoriev I.V."/>
            <person name="Rokhsar D.S."/>
        </authorList>
    </citation>
    <scope>NUCLEOTIDE SEQUENCE</scope>
    <source>
        <strain evidence="7">I ESC-2004</strain>
    </source>
</reference>
<evidence type="ECO:0000313" key="7">
    <source>
        <dbReference type="Proteomes" id="UP000014760"/>
    </source>
</evidence>
<name>R7TNH7_CAPTE</name>
<evidence type="ECO:0000256" key="2">
    <source>
        <dbReference type="PROSITE-ProRule" id="PRU00059"/>
    </source>
</evidence>
<dbReference type="OrthoDB" id="6369184at2759"/>
<dbReference type="PANTHER" id="PTHR47537">
    <property type="entry name" value="CUBILIN"/>
    <property type="match status" value="1"/>
</dbReference>
<keyword evidence="3" id="KW-1133">Transmembrane helix</keyword>
<evidence type="ECO:0000256" key="1">
    <source>
        <dbReference type="ARBA" id="ARBA00023157"/>
    </source>
</evidence>
<dbReference type="CDD" id="cd00041">
    <property type="entry name" value="CUB"/>
    <property type="match status" value="2"/>
</dbReference>
<dbReference type="STRING" id="283909.R7TNH7"/>
<feature type="domain" description="CUB" evidence="4">
    <location>
        <begin position="160"/>
        <end position="284"/>
    </location>
</feature>
<dbReference type="EMBL" id="KB309137">
    <property type="protein sequence ID" value="ELT95408.1"/>
    <property type="molecule type" value="Genomic_DNA"/>
</dbReference>
<keyword evidence="3" id="KW-0812">Transmembrane</keyword>
<reference evidence="6" key="3">
    <citation type="submission" date="2015-06" db="UniProtKB">
        <authorList>
            <consortium name="EnsemblMetazoa"/>
        </authorList>
    </citation>
    <scope>IDENTIFICATION</scope>
</reference>
<dbReference type="Gene3D" id="2.60.120.290">
    <property type="entry name" value="Spermadhesin, CUB domain"/>
    <property type="match status" value="2"/>
</dbReference>
<dbReference type="EnsemblMetazoa" id="CapteT226257">
    <property type="protein sequence ID" value="CapteP226257"/>
    <property type="gene ID" value="CapteG226257"/>
</dbReference>
<dbReference type="InterPro" id="IPR035914">
    <property type="entry name" value="Sperma_CUB_dom_sf"/>
</dbReference>
<dbReference type="FunFam" id="2.60.120.290:FF:000113">
    <property type="entry name" value="Uncharacterized protein"/>
    <property type="match status" value="1"/>
</dbReference>
<accession>R7TNH7</accession>
<dbReference type="AlphaFoldDB" id="R7TNH7"/>
<feature type="domain" description="CUB" evidence="4">
    <location>
        <begin position="21"/>
        <end position="144"/>
    </location>
</feature>
<evidence type="ECO:0000259" key="4">
    <source>
        <dbReference type="PROSITE" id="PS01180"/>
    </source>
</evidence>
<dbReference type="OMA" id="YPPRTRC"/>
<dbReference type="SMART" id="SM00042">
    <property type="entry name" value="CUB"/>
    <property type="match status" value="2"/>
</dbReference>
<dbReference type="SUPFAM" id="SSF49854">
    <property type="entry name" value="Spermadhesin, CUB domain"/>
    <property type="match status" value="2"/>
</dbReference>
<evidence type="ECO:0000256" key="3">
    <source>
        <dbReference type="SAM" id="Phobius"/>
    </source>
</evidence>
<dbReference type="PROSITE" id="PS01180">
    <property type="entry name" value="CUB"/>
    <property type="match status" value="2"/>
</dbReference>
<reference evidence="5 7" key="2">
    <citation type="journal article" date="2013" name="Nature">
        <title>Insights into bilaterian evolution from three spiralian genomes.</title>
        <authorList>
            <person name="Simakov O."/>
            <person name="Marletaz F."/>
            <person name="Cho S.J."/>
            <person name="Edsinger-Gonzales E."/>
            <person name="Havlak P."/>
            <person name="Hellsten U."/>
            <person name="Kuo D.H."/>
            <person name="Larsson T."/>
            <person name="Lv J."/>
            <person name="Arendt D."/>
            <person name="Savage R."/>
            <person name="Osoegawa K."/>
            <person name="de Jong P."/>
            <person name="Grimwood J."/>
            <person name="Chapman J.A."/>
            <person name="Shapiro H."/>
            <person name="Aerts A."/>
            <person name="Otillar R.P."/>
            <person name="Terry A.Y."/>
            <person name="Boore J.L."/>
            <person name="Grigoriev I.V."/>
            <person name="Lindberg D.R."/>
            <person name="Seaver E.C."/>
            <person name="Weisblat D.A."/>
            <person name="Putnam N.H."/>
            <person name="Rokhsar D.S."/>
        </authorList>
    </citation>
    <scope>NUCLEOTIDE SEQUENCE</scope>
    <source>
        <strain evidence="5 7">I ESC-2004</strain>
    </source>
</reference>
<dbReference type="Pfam" id="PF00431">
    <property type="entry name" value="CUB"/>
    <property type="match status" value="2"/>
</dbReference>
<dbReference type="HOGENOM" id="CLU_020044_0_0_1"/>
<gene>
    <name evidence="5" type="ORF">CAPTEDRAFT_226257</name>
</gene>
<dbReference type="GO" id="GO:0005886">
    <property type="term" value="C:plasma membrane"/>
    <property type="evidence" value="ECO:0007669"/>
    <property type="project" value="TreeGrafter"/>
</dbReference>
<evidence type="ECO:0000313" key="6">
    <source>
        <dbReference type="EnsemblMetazoa" id="CapteP226257"/>
    </source>
</evidence>
<keyword evidence="7" id="KW-1185">Reference proteome</keyword>
<protein>
    <recommendedName>
        <fullName evidence="4">CUB domain-containing protein</fullName>
    </recommendedName>
</protein>
<comment type="caution">
    <text evidence="2">Lacks conserved residue(s) required for the propagation of feature annotation.</text>
</comment>
<organism evidence="5">
    <name type="scientific">Capitella teleta</name>
    <name type="common">Polychaete worm</name>
    <dbReference type="NCBI Taxonomy" id="283909"/>
    <lineage>
        <taxon>Eukaryota</taxon>
        <taxon>Metazoa</taxon>
        <taxon>Spiralia</taxon>
        <taxon>Lophotrochozoa</taxon>
        <taxon>Annelida</taxon>
        <taxon>Polychaeta</taxon>
        <taxon>Sedentaria</taxon>
        <taxon>Scolecida</taxon>
        <taxon>Capitellidae</taxon>
        <taxon>Capitella</taxon>
    </lineage>
</organism>
<dbReference type="InterPro" id="IPR053207">
    <property type="entry name" value="Non-NMDA_GluR_Accessory"/>
</dbReference>
<keyword evidence="3" id="KW-0472">Membrane</keyword>
<dbReference type="InterPro" id="IPR000859">
    <property type="entry name" value="CUB_dom"/>
</dbReference>
<keyword evidence="1" id="KW-1015">Disulfide bond</keyword>
<dbReference type="EMBL" id="AMQN01002405">
    <property type="status" value="NOT_ANNOTATED_CDS"/>
    <property type="molecule type" value="Genomic_DNA"/>
</dbReference>